<dbReference type="AlphaFoldDB" id="A0AAN7PRP5"/>
<evidence type="ECO:0000313" key="15">
    <source>
        <dbReference type="EMBL" id="KAK4874012.1"/>
    </source>
</evidence>
<dbReference type="PRINTS" id="PR00463">
    <property type="entry name" value="EP450I"/>
</dbReference>
<evidence type="ECO:0008006" key="17">
    <source>
        <dbReference type="Google" id="ProtNLM"/>
    </source>
</evidence>
<comment type="caution">
    <text evidence="15">The sequence shown here is derived from an EMBL/GenBank/DDBJ whole genome shotgun (WGS) entry which is preliminary data.</text>
</comment>
<dbReference type="FunFam" id="1.10.630.10:FF:000042">
    <property type="entry name" value="Cytochrome P450"/>
    <property type="match status" value="1"/>
</dbReference>
<dbReference type="Gene3D" id="1.10.630.10">
    <property type="entry name" value="Cytochrome P450"/>
    <property type="match status" value="1"/>
</dbReference>
<dbReference type="Pfam" id="PF00067">
    <property type="entry name" value="p450"/>
    <property type="match status" value="1"/>
</dbReference>
<dbReference type="CDD" id="cd11056">
    <property type="entry name" value="CYP6-like"/>
    <property type="match status" value="1"/>
</dbReference>
<keyword evidence="6 13" id="KW-0479">Metal-binding</keyword>
<dbReference type="InterPro" id="IPR001128">
    <property type="entry name" value="Cyt_P450"/>
</dbReference>
<dbReference type="GO" id="GO:0004497">
    <property type="term" value="F:monooxygenase activity"/>
    <property type="evidence" value="ECO:0007669"/>
    <property type="project" value="UniProtKB-KW"/>
</dbReference>
<dbReference type="GO" id="GO:0005506">
    <property type="term" value="F:iron ion binding"/>
    <property type="evidence" value="ECO:0007669"/>
    <property type="project" value="InterPro"/>
</dbReference>
<dbReference type="PANTHER" id="PTHR24292:SF54">
    <property type="entry name" value="CYP9F3-RELATED"/>
    <property type="match status" value="1"/>
</dbReference>
<evidence type="ECO:0000256" key="11">
    <source>
        <dbReference type="ARBA" id="ARBA00023033"/>
    </source>
</evidence>
<reference evidence="16" key="1">
    <citation type="submission" date="2023-01" db="EMBL/GenBank/DDBJ databases">
        <title>Key to firefly adult light organ development and bioluminescence: homeobox transcription factors regulate luciferase expression and transportation to peroxisome.</title>
        <authorList>
            <person name="Fu X."/>
        </authorList>
    </citation>
    <scope>NUCLEOTIDE SEQUENCE [LARGE SCALE GENOMIC DNA]</scope>
</reference>
<comment type="cofactor">
    <cofactor evidence="1 13">
        <name>heme</name>
        <dbReference type="ChEBI" id="CHEBI:30413"/>
    </cofactor>
</comment>
<keyword evidence="16" id="KW-1185">Reference proteome</keyword>
<comment type="similarity">
    <text evidence="4 14">Belongs to the cytochrome P450 family.</text>
</comment>
<dbReference type="PROSITE" id="PS00086">
    <property type="entry name" value="CYTOCHROME_P450"/>
    <property type="match status" value="1"/>
</dbReference>
<sequence length="528" mass="61645">MMWLIIPICALCAIIYYKAVRSFNYWSHRGVVHKKRWHVIQNLRQLVFQRISFFDSVRNLYQEFSNERYFGSYQFLRPTLIINDLDLIKRVTVKDFEYFIDHNGVILEDVEPLKGRNLFNLKGQRWRDMRATLSPLFTSCKMKMMFTLINECAEEFTNYFEKQKYTSFNLEIKDVFSRFTNDVIANVAFGFKCNSLEEECNKFYIMGKKTSFSGMKFFIFILYSGFPRLAKFLKLKFLPTSATTFFKRIIKDTINKREKEGLIRLDMIHLLVEARKGVVVKEDSCVSDAGFAATTESKIHYLGKKPKIELSDEDITAQALIFILGGFDTASTLMSFIAYELAKNQDVQQKLQEEIQETLLKCNGNLTYEAVHKMMYMDMVVSETLRKWPPGFILDRLCVKDYLIEPVNSWENPLLVEKGTMVQVPVAGIHHDPKYFPDPETFDPERFNDENKHNITHFSYLAFGSGPRNCIASRFALMENKTLIFHLLSKFDIVTTKKTPYPIKMALNSFSLSPAKGLWLGLKRRDRV</sequence>
<keyword evidence="8" id="KW-0492">Microsome</keyword>
<evidence type="ECO:0000256" key="2">
    <source>
        <dbReference type="ARBA" id="ARBA00004174"/>
    </source>
</evidence>
<dbReference type="GO" id="GO:0016705">
    <property type="term" value="F:oxidoreductase activity, acting on paired donors, with incorporation or reduction of molecular oxygen"/>
    <property type="evidence" value="ECO:0007669"/>
    <property type="project" value="InterPro"/>
</dbReference>
<dbReference type="GO" id="GO:0020037">
    <property type="term" value="F:heme binding"/>
    <property type="evidence" value="ECO:0007669"/>
    <property type="project" value="InterPro"/>
</dbReference>
<comment type="subcellular location">
    <subcellularLocation>
        <location evidence="3">Endoplasmic reticulum membrane</location>
        <topology evidence="3">Peripheral membrane protein</topology>
    </subcellularLocation>
    <subcellularLocation>
        <location evidence="2">Microsome membrane</location>
        <topology evidence="2">Peripheral membrane protein</topology>
    </subcellularLocation>
</comment>
<name>A0AAN7PRP5_9COLE</name>
<evidence type="ECO:0000256" key="4">
    <source>
        <dbReference type="ARBA" id="ARBA00010617"/>
    </source>
</evidence>
<evidence type="ECO:0000256" key="12">
    <source>
        <dbReference type="ARBA" id="ARBA00023136"/>
    </source>
</evidence>
<dbReference type="InterPro" id="IPR017972">
    <property type="entry name" value="Cyt_P450_CS"/>
</dbReference>
<dbReference type="SUPFAM" id="SSF48264">
    <property type="entry name" value="Cytochrome P450"/>
    <property type="match status" value="1"/>
</dbReference>
<evidence type="ECO:0000256" key="14">
    <source>
        <dbReference type="RuleBase" id="RU000461"/>
    </source>
</evidence>
<dbReference type="EMBL" id="JARPUR010000006">
    <property type="protein sequence ID" value="KAK4874012.1"/>
    <property type="molecule type" value="Genomic_DNA"/>
</dbReference>
<dbReference type="Proteomes" id="UP001353858">
    <property type="component" value="Unassembled WGS sequence"/>
</dbReference>
<feature type="binding site" description="axial binding residue" evidence="13">
    <location>
        <position position="470"/>
    </location>
    <ligand>
        <name>heme</name>
        <dbReference type="ChEBI" id="CHEBI:30413"/>
    </ligand>
    <ligandPart>
        <name>Fe</name>
        <dbReference type="ChEBI" id="CHEBI:18248"/>
    </ligandPart>
</feature>
<dbReference type="InterPro" id="IPR050476">
    <property type="entry name" value="Insect_CytP450_Detox"/>
</dbReference>
<dbReference type="InterPro" id="IPR036396">
    <property type="entry name" value="Cyt_P450_sf"/>
</dbReference>
<organism evidence="15 16">
    <name type="scientific">Aquatica leii</name>
    <dbReference type="NCBI Taxonomy" id="1421715"/>
    <lineage>
        <taxon>Eukaryota</taxon>
        <taxon>Metazoa</taxon>
        <taxon>Ecdysozoa</taxon>
        <taxon>Arthropoda</taxon>
        <taxon>Hexapoda</taxon>
        <taxon>Insecta</taxon>
        <taxon>Pterygota</taxon>
        <taxon>Neoptera</taxon>
        <taxon>Endopterygota</taxon>
        <taxon>Coleoptera</taxon>
        <taxon>Polyphaga</taxon>
        <taxon>Elateriformia</taxon>
        <taxon>Elateroidea</taxon>
        <taxon>Lampyridae</taxon>
        <taxon>Luciolinae</taxon>
        <taxon>Aquatica</taxon>
    </lineage>
</organism>
<keyword evidence="7" id="KW-0256">Endoplasmic reticulum</keyword>
<evidence type="ECO:0000256" key="6">
    <source>
        <dbReference type="ARBA" id="ARBA00022723"/>
    </source>
</evidence>
<dbReference type="PANTHER" id="PTHR24292">
    <property type="entry name" value="CYTOCHROME P450"/>
    <property type="match status" value="1"/>
</dbReference>
<evidence type="ECO:0000256" key="1">
    <source>
        <dbReference type="ARBA" id="ARBA00001971"/>
    </source>
</evidence>
<evidence type="ECO:0000313" key="16">
    <source>
        <dbReference type="Proteomes" id="UP001353858"/>
    </source>
</evidence>
<evidence type="ECO:0000256" key="5">
    <source>
        <dbReference type="ARBA" id="ARBA00022617"/>
    </source>
</evidence>
<proteinExistence type="inferred from homology"/>
<keyword evidence="11 14" id="KW-0503">Monooxygenase</keyword>
<gene>
    <name evidence="15" type="ORF">RN001_013372</name>
</gene>
<dbReference type="GO" id="GO:0005789">
    <property type="term" value="C:endoplasmic reticulum membrane"/>
    <property type="evidence" value="ECO:0007669"/>
    <property type="project" value="UniProtKB-SubCell"/>
</dbReference>
<evidence type="ECO:0000256" key="7">
    <source>
        <dbReference type="ARBA" id="ARBA00022824"/>
    </source>
</evidence>
<evidence type="ECO:0000256" key="9">
    <source>
        <dbReference type="ARBA" id="ARBA00023002"/>
    </source>
</evidence>
<evidence type="ECO:0000256" key="8">
    <source>
        <dbReference type="ARBA" id="ARBA00022848"/>
    </source>
</evidence>
<keyword evidence="5 13" id="KW-0349">Heme</keyword>
<evidence type="ECO:0000256" key="10">
    <source>
        <dbReference type="ARBA" id="ARBA00023004"/>
    </source>
</evidence>
<keyword evidence="12" id="KW-0472">Membrane</keyword>
<evidence type="ECO:0000256" key="13">
    <source>
        <dbReference type="PIRSR" id="PIRSR602401-1"/>
    </source>
</evidence>
<protein>
    <recommendedName>
        <fullName evidence="17">Cytochrome P450</fullName>
    </recommendedName>
</protein>
<accession>A0AAN7PRP5</accession>
<keyword evidence="9 14" id="KW-0560">Oxidoreductase</keyword>
<keyword evidence="10 13" id="KW-0408">Iron</keyword>
<dbReference type="PRINTS" id="PR00385">
    <property type="entry name" value="P450"/>
</dbReference>
<dbReference type="InterPro" id="IPR002401">
    <property type="entry name" value="Cyt_P450_E_grp-I"/>
</dbReference>
<evidence type="ECO:0000256" key="3">
    <source>
        <dbReference type="ARBA" id="ARBA00004406"/>
    </source>
</evidence>